<dbReference type="EMBL" id="PFFQ01000040">
    <property type="protein sequence ID" value="PIW16121.1"/>
    <property type="molecule type" value="Genomic_DNA"/>
</dbReference>
<dbReference type="Gene3D" id="3.30.70.1730">
    <property type="match status" value="1"/>
</dbReference>
<evidence type="ECO:0000256" key="5">
    <source>
        <dbReference type="HAMAP-Rule" id="MF_00362"/>
    </source>
</evidence>
<evidence type="ECO:0000313" key="7">
    <source>
        <dbReference type="Proteomes" id="UP000231019"/>
    </source>
</evidence>
<dbReference type="InterPro" id="IPR022973">
    <property type="entry name" value="Ribosomal_uL10_bac"/>
</dbReference>
<gene>
    <name evidence="5" type="primary">rplJ</name>
    <name evidence="6" type="ORF">COW36_14245</name>
</gene>
<dbReference type="CDD" id="cd05797">
    <property type="entry name" value="Ribosomal_L10"/>
    <property type="match status" value="1"/>
</dbReference>
<evidence type="ECO:0000256" key="4">
    <source>
        <dbReference type="ARBA" id="ARBA00035202"/>
    </source>
</evidence>
<evidence type="ECO:0000313" key="6">
    <source>
        <dbReference type="EMBL" id="PIW16121.1"/>
    </source>
</evidence>
<comment type="similarity">
    <text evidence="1 5">Belongs to the universal ribosomal protein uL10 family.</text>
</comment>
<dbReference type="GO" id="GO:0015934">
    <property type="term" value="C:large ribosomal subunit"/>
    <property type="evidence" value="ECO:0007669"/>
    <property type="project" value="InterPro"/>
</dbReference>
<keyword evidence="5" id="KW-0694">RNA-binding</keyword>
<dbReference type="Gene3D" id="6.10.250.290">
    <property type="match status" value="1"/>
</dbReference>
<dbReference type="GO" id="GO:0003735">
    <property type="term" value="F:structural constituent of ribosome"/>
    <property type="evidence" value="ECO:0007669"/>
    <property type="project" value="InterPro"/>
</dbReference>
<dbReference type="SUPFAM" id="SSF160369">
    <property type="entry name" value="Ribosomal protein L10-like"/>
    <property type="match status" value="1"/>
</dbReference>
<proteinExistence type="inferred from homology"/>
<dbReference type="Pfam" id="PF00466">
    <property type="entry name" value="Ribosomal_L10"/>
    <property type="match status" value="1"/>
</dbReference>
<evidence type="ECO:0000256" key="3">
    <source>
        <dbReference type="ARBA" id="ARBA00023274"/>
    </source>
</evidence>
<dbReference type="AlphaFoldDB" id="A0A2M7G302"/>
<comment type="function">
    <text evidence="5">Forms part of the ribosomal stalk, playing a central role in the interaction of the ribosome with GTP-bound translation factors.</text>
</comment>
<evidence type="ECO:0000256" key="2">
    <source>
        <dbReference type="ARBA" id="ARBA00022980"/>
    </source>
</evidence>
<keyword evidence="2 5" id="KW-0689">Ribosomal protein</keyword>
<accession>A0A2M7G302</accession>
<keyword evidence="5" id="KW-0699">rRNA-binding</keyword>
<dbReference type="InterPro" id="IPR002363">
    <property type="entry name" value="Ribosomal_uL10_CS_bac"/>
</dbReference>
<name>A0A2M7G302_9BACT</name>
<keyword evidence="3 5" id="KW-0687">Ribonucleoprotein</keyword>
<dbReference type="Proteomes" id="UP000231019">
    <property type="component" value="Unassembled WGS sequence"/>
</dbReference>
<comment type="caution">
    <text evidence="6">The sequence shown here is derived from an EMBL/GenBank/DDBJ whole genome shotgun (WGS) entry which is preliminary data.</text>
</comment>
<dbReference type="PROSITE" id="PS01109">
    <property type="entry name" value="RIBOSOMAL_L10"/>
    <property type="match status" value="1"/>
</dbReference>
<comment type="subunit">
    <text evidence="5">Part of the ribosomal stalk of the 50S ribosomal subunit. The N-terminus interacts with L11 and the large rRNA to form the base of the stalk. The C-terminus forms an elongated spine to which L12 dimers bind in a sequential fashion forming a multimeric L10(L12)X complex.</text>
</comment>
<dbReference type="HAMAP" id="MF_00362">
    <property type="entry name" value="Ribosomal_uL10"/>
    <property type="match status" value="1"/>
</dbReference>
<reference evidence="6 7" key="1">
    <citation type="submission" date="2017-09" db="EMBL/GenBank/DDBJ databases">
        <title>Depth-based differentiation of microbial function through sediment-hosted aquifers and enrichment of novel symbionts in the deep terrestrial subsurface.</title>
        <authorList>
            <person name="Probst A.J."/>
            <person name="Ladd B."/>
            <person name="Jarett J.K."/>
            <person name="Geller-Mcgrath D.E."/>
            <person name="Sieber C.M."/>
            <person name="Emerson J.B."/>
            <person name="Anantharaman K."/>
            <person name="Thomas B.C."/>
            <person name="Malmstrom R."/>
            <person name="Stieglmeier M."/>
            <person name="Klingl A."/>
            <person name="Woyke T."/>
            <person name="Ryan C.M."/>
            <person name="Banfield J.F."/>
        </authorList>
    </citation>
    <scope>NUCLEOTIDE SEQUENCE [LARGE SCALE GENOMIC DNA]</scope>
    <source>
        <strain evidence="6">CG17_big_fil_post_rev_8_21_14_2_50_48_46</strain>
    </source>
</reference>
<dbReference type="InterPro" id="IPR043141">
    <property type="entry name" value="Ribosomal_uL10-like_sf"/>
</dbReference>
<organism evidence="6 7">
    <name type="scientific">bacterium (Candidatus Blackallbacteria) CG17_big_fil_post_rev_8_21_14_2_50_48_46</name>
    <dbReference type="NCBI Taxonomy" id="2014261"/>
    <lineage>
        <taxon>Bacteria</taxon>
        <taxon>Candidatus Blackallbacteria</taxon>
    </lineage>
</organism>
<evidence type="ECO:0000256" key="1">
    <source>
        <dbReference type="ARBA" id="ARBA00008889"/>
    </source>
</evidence>
<dbReference type="GO" id="GO:0006412">
    <property type="term" value="P:translation"/>
    <property type="evidence" value="ECO:0007669"/>
    <property type="project" value="UniProtKB-UniRule"/>
</dbReference>
<dbReference type="GO" id="GO:0070180">
    <property type="term" value="F:large ribosomal subunit rRNA binding"/>
    <property type="evidence" value="ECO:0007669"/>
    <property type="project" value="UniProtKB-UniRule"/>
</dbReference>
<dbReference type="NCBIfam" id="NF000955">
    <property type="entry name" value="PRK00099.1-1"/>
    <property type="match status" value="1"/>
</dbReference>
<protein>
    <recommendedName>
        <fullName evidence="4 5">Large ribosomal subunit protein uL10</fullName>
    </recommendedName>
</protein>
<dbReference type="PANTHER" id="PTHR11560">
    <property type="entry name" value="39S RIBOSOMAL PROTEIN L10, MITOCHONDRIAL"/>
    <property type="match status" value="1"/>
</dbReference>
<dbReference type="InterPro" id="IPR047865">
    <property type="entry name" value="Ribosomal_uL10_bac_type"/>
</dbReference>
<sequence length="177" mass="19622">MVTLAQKQDRVVELKDQFSRTKLAMVSDFRGLTVKEMTTLRRRLQDAGGDYTVAKNTLVRRALKETEGMPAIDNYLEGPTALVFGFSDPVTPVKTLLDYFKETKKELEIRGGIVEGKVVSANDLKQIATLPSREEMVAKLMGSMQSPAQGVVITLSGVARNLVYALEAVRKQKEENS</sequence>
<dbReference type="InterPro" id="IPR001790">
    <property type="entry name" value="Ribosomal_uL10"/>
</dbReference>